<feature type="coiled-coil region" evidence="1">
    <location>
        <begin position="210"/>
        <end position="237"/>
    </location>
</feature>
<dbReference type="Gene3D" id="2.120.10.30">
    <property type="entry name" value="TolB, C-terminal domain"/>
    <property type="match status" value="1"/>
</dbReference>
<dbReference type="PANTHER" id="PTHR24104:SF25">
    <property type="entry name" value="PROTEIN LIN-41"/>
    <property type="match status" value="1"/>
</dbReference>
<dbReference type="GO" id="GO:0061630">
    <property type="term" value="F:ubiquitin protein ligase activity"/>
    <property type="evidence" value="ECO:0007669"/>
    <property type="project" value="TreeGrafter"/>
</dbReference>
<evidence type="ECO:0000313" key="3">
    <source>
        <dbReference type="Proteomes" id="UP000828390"/>
    </source>
</evidence>
<reference evidence="2" key="1">
    <citation type="journal article" date="2019" name="bioRxiv">
        <title>The Genome of the Zebra Mussel, Dreissena polymorpha: A Resource for Invasive Species Research.</title>
        <authorList>
            <person name="McCartney M.A."/>
            <person name="Auch B."/>
            <person name="Kono T."/>
            <person name="Mallez S."/>
            <person name="Zhang Y."/>
            <person name="Obille A."/>
            <person name="Becker A."/>
            <person name="Abrahante J.E."/>
            <person name="Garbe J."/>
            <person name="Badalamenti J.P."/>
            <person name="Herman A."/>
            <person name="Mangelson H."/>
            <person name="Liachko I."/>
            <person name="Sullivan S."/>
            <person name="Sone E.D."/>
            <person name="Koren S."/>
            <person name="Silverstein K.A.T."/>
            <person name="Beckman K.B."/>
            <person name="Gohl D.M."/>
        </authorList>
    </citation>
    <scope>NUCLEOTIDE SEQUENCE</scope>
    <source>
        <strain evidence="2">Duluth1</strain>
        <tissue evidence="2">Whole animal</tissue>
    </source>
</reference>
<dbReference type="SUPFAM" id="SSF101898">
    <property type="entry name" value="NHL repeat"/>
    <property type="match status" value="1"/>
</dbReference>
<dbReference type="AlphaFoldDB" id="A0A9D4III5"/>
<evidence type="ECO:0000256" key="1">
    <source>
        <dbReference type="SAM" id="Coils"/>
    </source>
</evidence>
<dbReference type="Proteomes" id="UP000828390">
    <property type="component" value="Unassembled WGS sequence"/>
</dbReference>
<dbReference type="EMBL" id="JAIWYP010000009">
    <property type="protein sequence ID" value="KAH3774349.1"/>
    <property type="molecule type" value="Genomic_DNA"/>
</dbReference>
<dbReference type="InterPro" id="IPR050952">
    <property type="entry name" value="TRIM-NHL_E3_ligases"/>
</dbReference>
<dbReference type="InterPro" id="IPR011042">
    <property type="entry name" value="6-blade_b-propeller_TolB-like"/>
</dbReference>
<organism evidence="2 3">
    <name type="scientific">Dreissena polymorpha</name>
    <name type="common">Zebra mussel</name>
    <name type="synonym">Mytilus polymorpha</name>
    <dbReference type="NCBI Taxonomy" id="45954"/>
    <lineage>
        <taxon>Eukaryota</taxon>
        <taxon>Metazoa</taxon>
        <taxon>Spiralia</taxon>
        <taxon>Lophotrochozoa</taxon>
        <taxon>Mollusca</taxon>
        <taxon>Bivalvia</taxon>
        <taxon>Autobranchia</taxon>
        <taxon>Heteroconchia</taxon>
        <taxon>Euheterodonta</taxon>
        <taxon>Imparidentia</taxon>
        <taxon>Neoheterodontei</taxon>
        <taxon>Myida</taxon>
        <taxon>Dreissenoidea</taxon>
        <taxon>Dreissenidae</taxon>
        <taxon>Dreissena</taxon>
    </lineage>
</organism>
<keyword evidence="1" id="KW-0175">Coiled coil</keyword>
<dbReference type="GO" id="GO:0008270">
    <property type="term" value="F:zinc ion binding"/>
    <property type="evidence" value="ECO:0007669"/>
    <property type="project" value="UniProtKB-KW"/>
</dbReference>
<accession>A0A9D4III5</accession>
<keyword evidence="3" id="KW-1185">Reference proteome</keyword>
<reference evidence="2" key="2">
    <citation type="submission" date="2020-11" db="EMBL/GenBank/DDBJ databases">
        <authorList>
            <person name="McCartney M.A."/>
            <person name="Auch B."/>
            <person name="Kono T."/>
            <person name="Mallez S."/>
            <person name="Becker A."/>
            <person name="Gohl D.M."/>
            <person name="Silverstein K.A.T."/>
            <person name="Koren S."/>
            <person name="Bechman K.B."/>
            <person name="Herman A."/>
            <person name="Abrahante J.E."/>
            <person name="Garbe J."/>
        </authorList>
    </citation>
    <scope>NUCLEOTIDE SEQUENCE</scope>
    <source>
        <strain evidence="2">Duluth1</strain>
        <tissue evidence="2">Whole animal</tissue>
    </source>
</reference>
<gene>
    <name evidence="2" type="ORF">DPMN_175729</name>
</gene>
<dbReference type="SUPFAM" id="SSF57845">
    <property type="entry name" value="B-box zinc-binding domain"/>
    <property type="match status" value="1"/>
</dbReference>
<evidence type="ECO:0000313" key="2">
    <source>
        <dbReference type="EMBL" id="KAH3774349.1"/>
    </source>
</evidence>
<dbReference type="PANTHER" id="PTHR24104">
    <property type="entry name" value="E3 UBIQUITIN-PROTEIN LIGASE NHLRC1-RELATED"/>
    <property type="match status" value="1"/>
</dbReference>
<dbReference type="OrthoDB" id="6141199at2759"/>
<dbReference type="GO" id="GO:0000209">
    <property type="term" value="P:protein polyubiquitination"/>
    <property type="evidence" value="ECO:0007669"/>
    <property type="project" value="TreeGrafter"/>
</dbReference>
<comment type="caution">
    <text evidence="2">The sequence shown here is derived from an EMBL/GenBank/DDBJ whole genome shotgun (WGS) entry which is preliminary data.</text>
</comment>
<name>A0A9D4III5_DREPO</name>
<sequence>MDSQPLVKPMKAEPLKLHGDNTDDWVSPFGCEHVVVNFSPEKTSRKKKTKKKAKKGGKEIEDELQSFCVLCGETVSDNENMLQANKNDEMKSPMQETQKDVKLINSVVDKRQTLFSSARKLSSSVSSLSQSSAAHVYDTRACLIHAHKKIKYFCEDHQEVCCSVCVNVLHRGCERVMFIKDELNNGWDPKTCEHTMKALVYIAESFAKIIEQNQQAHKELQDEMEAFKHRREQFRKKVIHLLDEYDNTSDKMVKKFIKLSERDINSTIETCKEAMREAEASREMLEYTLNSATAKESFIATQKVLKQKNKYGFALSEAVKKSKIRAIEFVQDSAFENIESLKRIAEVQFSAESVMFPEGVISSVSKLPKHEIRSPRDVLGVFARSDTTSSLENTLTFVGKFSVRLADDKGQCENVAAAFLADDRVAVVDMKNKKLKVFDSKFSKAYSVELSSEPRGVAVVSPHEVAVSLPDESKIQFVTTHKKLSAIRSILTSLPCYGITCFNQELIVLCDDGFSTTAIQVLDLDGKVIKTLKMNKSGHVILKNPWNLAVNLDGQHVCVTDRGRLVCVDMKGARVFQYLNDSLENARGLTVDNLGRYYVCGTGSSNVHQVSHDGKLLGVVLTEKDVPQPQAVCYQQSKRLLLLTAVGNDNIYLYKLPK</sequence>
<proteinExistence type="predicted"/>
<protein>
    <submittedName>
        <fullName evidence="2">Uncharacterized protein</fullName>
    </submittedName>
</protein>
<dbReference type="GO" id="GO:0043161">
    <property type="term" value="P:proteasome-mediated ubiquitin-dependent protein catabolic process"/>
    <property type="evidence" value="ECO:0007669"/>
    <property type="project" value="TreeGrafter"/>
</dbReference>